<dbReference type="Proteomes" id="UP001145742">
    <property type="component" value="Unassembled WGS sequence"/>
</dbReference>
<organism evidence="1 2">
    <name type="scientific">Willisornis vidua</name>
    <name type="common">Xingu scale-backed antbird</name>
    <dbReference type="NCBI Taxonomy" id="1566151"/>
    <lineage>
        <taxon>Eukaryota</taxon>
        <taxon>Metazoa</taxon>
        <taxon>Chordata</taxon>
        <taxon>Craniata</taxon>
        <taxon>Vertebrata</taxon>
        <taxon>Euteleostomi</taxon>
        <taxon>Archelosauria</taxon>
        <taxon>Archosauria</taxon>
        <taxon>Dinosauria</taxon>
        <taxon>Saurischia</taxon>
        <taxon>Theropoda</taxon>
        <taxon>Coelurosauria</taxon>
        <taxon>Aves</taxon>
        <taxon>Neognathae</taxon>
        <taxon>Neoaves</taxon>
        <taxon>Telluraves</taxon>
        <taxon>Australaves</taxon>
        <taxon>Passeriformes</taxon>
        <taxon>Thamnophilidae</taxon>
        <taxon>Willisornis</taxon>
    </lineage>
</organism>
<dbReference type="EMBL" id="WHWB01034577">
    <property type="protein sequence ID" value="KAJ7407903.1"/>
    <property type="molecule type" value="Genomic_DNA"/>
</dbReference>
<comment type="caution">
    <text evidence="1">The sequence shown here is derived from an EMBL/GenBank/DDBJ whole genome shotgun (WGS) entry which is preliminary data.</text>
</comment>
<protein>
    <submittedName>
        <fullName evidence="1">Uncharacterized protein</fullName>
    </submittedName>
</protein>
<reference evidence="1" key="1">
    <citation type="submission" date="2019-10" db="EMBL/GenBank/DDBJ databases">
        <authorList>
            <person name="Soares A.E.R."/>
            <person name="Aleixo A."/>
            <person name="Schneider P."/>
            <person name="Miyaki C.Y."/>
            <person name="Schneider M.P."/>
            <person name="Mello C."/>
            <person name="Vasconcelos A.T.R."/>
        </authorList>
    </citation>
    <scope>NUCLEOTIDE SEQUENCE</scope>
    <source>
        <tissue evidence="1">Muscle</tissue>
    </source>
</reference>
<dbReference type="PANTHER" id="PTHR33332">
    <property type="entry name" value="REVERSE TRANSCRIPTASE DOMAIN-CONTAINING PROTEIN"/>
    <property type="match status" value="1"/>
</dbReference>
<evidence type="ECO:0000313" key="1">
    <source>
        <dbReference type="EMBL" id="KAJ7407903.1"/>
    </source>
</evidence>
<evidence type="ECO:0000313" key="2">
    <source>
        <dbReference type="Proteomes" id="UP001145742"/>
    </source>
</evidence>
<accession>A0ABQ9CSM2</accession>
<sequence>MNMSQQCAKVTKKANGIQAYISNSVASRTRAESVSLYSALVMLHLKSCLQFWAPHYQKDIEMLESVQRRAVEVVMGLEQSFITSS</sequence>
<proteinExistence type="predicted"/>
<keyword evidence="2" id="KW-1185">Reference proteome</keyword>
<name>A0ABQ9CSM2_9PASS</name>
<gene>
    <name evidence="1" type="ORF">WISP_123999</name>
</gene>